<dbReference type="PRINTS" id="PR00411">
    <property type="entry name" value="PNDRDTASEI"/>
</dbReference>
<evidence type="ECO:0000256" key="4">
    <source>
        <dbReference type="ARBA" id="ARBA00022630"/>
    </source>
</evidence>
<dbReference type="Pfam" id="PF07992">
    <property type="entry name" value="Pyr_redox_2"/>
    <property type="match status" value="1"/>
</dbReference>
<dbReference type="Gene3D" id="3.20.20.70">
    <property type="entry name" value="Aldolase class I"/>
    <property type="match status" value="1"/>
</dbReference>
<dbReference type="SUPFAM" id="SSF51395">
    <property type="entry name" value="FMN-linked oxidoreductases"/>
    <property type="match status" value="1"/>
</dbReference>
<dbReference type="InterPro" id="IPR051793">
    <property type="entry name" value="NADH:flavin_oxidoreductase"/>
</dbReference>
<evidence type="ECO:0000256" key="8">
    <source>
        <dbReference type="ARBA" id="ARBA00023004"/>
    </source>
</evidence>
<dbReference type="InterPro" id="IPR036188">
    <property type="entry name" value="FAD/NAD-bd_sf"/>
</dbReference>
<dbReference type="OrthoDB" id="9772736at2"/>
<dbReference type="GO" id="GO:0010181">
    <property type="term" value="F:FMN binding"/>
    <property type="evidence" value="ECO:0007669"/>
    <property type="project" value="InterPro"/>
</dbReference>
<dbReference type="SUPFAM" id="SSF51905">
    <property type="entry name" value="FAD/NAD(P)-binding domain"/>
    <property type="match status" value="1"/>
</dbReference>
<dbReference type="GO" id="GO:0008670">
    <property type="term" value="F:2,4-dienoyl-CoA reductase (NADPH) activity"/>
    <property type="evidence" value="ECO:0007669"/>
    <property type="project" value="TreeGrafter"/>
</dbReference>
<dbReference type="CDD" id="cd04734">
    <property type="entry name" value="OYE_like_3_FMN"/>
    <property type="match status" value="1"/>
</dbReference>
<proteinExistence type="inferred from homology"/>
<comment type="similarity">
    <text evidence="3">In the N-terminal section; belongs to the NADH:flavin oxidoreductase/NADH oxidase family.</text>
</comment>
<evidence type="ECO:0000259" key="11">
    <source>
        <dbReference type="Pfam" id="PF07992"/>
    </source>
</evidence>
<keyword evidence="9" id="KW-0411">Iron-sulfur</keyword>
<dbReference type="RefSeq" id="WP_122917708.1">
    <property type="nucleotide sequence ID" value="NZ_RHHQ01000008.1"/>
</dbReference>
<comment type="caution">
    <text evidence="12">The sequence shown here is derived from an EMBL/GenBank/DDBJ whole genome shotgun (WGS) entry which is preliminary data.</text>
</comment>
<evidence type="ECO:0000256" key="5">
    <source>
        <dbReference type="ARBA" id="ARBA00022643"/>
    </source>
</evidence>
<keyword evidence="7" id="KW-0560">Oxidoreductase</keyword>
<reference evidence="12 13" key="1">
    <citation type="submission" date="2018-10" db="EMBL/GenBank/DDBJ databases">
        <title>Phylogenomics of Brevibacillus.</title>
        <authorList>
            <person name="Dunlap C."/>
        </authorList>
    </citation>
    <scope>NUCLEOTIDE SEQUENCE [LARGE SCALE GENOMIC DNA]</scope>
    <source>
        <strain evidence="12 13">JCM 15716</strain>
    </source>
</reference>
<keyword evidence="13" id="KW-1185">Reference proteome</keyword>
<evidence type="ECO:0000256" key="6">
    <source>
        <dbReference type="ARBA" id="ARBA00022723"/>
    </source>
</evidence>
<evidence type="ECO:0000256" key="7">
    <source>
        <dbReference type="ARBA" id="ARBA00023002"/>
    </source>
</evidence>
<dbReference type="GO" id="GO:0046872">
    <property type="term" value="F:metal ion binding"/>
    <property type="evidence" value="ECO:0007669"/>
    <property type="project" value="UniProtKB-KW"/>
</dbReference>
<dbReference type="PRINTS" id="PR00368">
    <property type="entry name" value="FADPNR"/>
</dbReference>
<keyword evidence="5" id="KW-0288">FMN</keyword>
<evidence type="ECO:0000259" key="10">
    <source>
        <dbReference type="Pfam" id="PF00724"/>
    </source>
</evidence>
<dbReference type="GO" id="GO:0051536">
    <property type="term" value="F:iron-sulfur cluster binding"/>
    <property type="evidence" value="ECO:0007669"/>
    <property type="project" value="UniProtKB-KW"/>
</dbReference>
<protein>
    <submittedName>
        <fullName evidence="12">FAD-dependent oxidoreductase</fullName>
    </submittedName>
</protein>
<feature type="domain" description="NADH:flavin oxidoreductase/NADH oxidase N-terminal" evidence="10">
    <location>
        <begin position="7"/>
        <end position="336"/>
    </location>
</feature>
<dbReference type="InterPro" id="IPR013785">
    <property type="entry name" value="Aldolase_TIM"/>
</dbReference>
<comment type="cofactor">
    <cofactor evidence="2">
        <name>[4Fe-4S] cluster</name>
        <dbReference type="ChEBI" id="CHEBI:49883"/>
    </cofactor>
</comment>
<evidence type="ECO:0000256" key="9">
    <source>
        <dbReference type="ARBA" id="ARBA00023014"/>
    </source>
</evidence>
<keyword evidence="4" id="KW-0285">Flavoprotein</keyword>
<evidence type="ECO:0000256" key="3">
    <source>
        <dbReference type="ARBA" id="ARBA00011048"/>
    </source>
</evidence>
<evidence type="ECO:0000313" key="12">
    <source>
        <dbReference type="EMBL" id="RNB89453.1"/>
    </source>
</evidence>
<dbReference type="PANTHER" id="PTHR42917:SF2">
    <property type="entry name" value="2,4-DIENOYL-COA REDUCTASE [(2E)-ENOYL-COA-PRODUCING]"/>
    <property type="match status" value="1"/>
</dbReference>
<comment type="cofactor">
    <cofactor evidence="1">
        <name>FMN</name>
        <dbReference type="ChEBI" id="CHEBI:58210"/>
    </cofactor>
</comment>
<evidence type="ECO:0000313" key="13">
    <source>
        <dbReference type="Proteomes" id="UP000271031"/>
    </source>
</evidence>
<accession>A0A3M8DMZ8</accession>
<dbReference type="Gene3D" id="3.40.50.720">
    <property type="entry name" value="NAD(P)-binding Rossmann-like Domain"/>
    <property type="match status" value="1"/>
</dbReference>
<dbReference type="AlphaFoldDB" id="A0A3M8DMZ8"/>
<dbReference type="InterPro" id="IPR023753">
    <property type="entry name" value="FAD/NAD-binding_dom"/>
</dbReference>
<dbReference type="Gene3D" id="3.50.50.60">
    <property type="entry name" value="FAD/NAD(P)-binding domain"/>
    <property type="match status" value="1"/>
</dbReference>
<dbReference type="Pfam" id="PF00724">
    <property type="entry name" value="Oxidored_FMN"/>
    <property type="match status" value="1"/>
</dbReference>
<dbReference type="GO" id="GO:0033543">
    <property type="term" value="P:fatty acid beta-oxidation, unsaturated, even number, reductase/isomerase pathway"/>
    <property type="evidence" value="ECO:0007669"/>
    <property type="project" value="TreeGrafter"/>
</dbReference>
<organism evidence="12 13">
    <name type="scientific">Brevibacillus fluminis</name>
    <dbReference type="NCBI Taxonomy" id="511487"/>
    <lineage>
        <taxon>Bacteria</taxon>
        <taxon>Bacillati</taxon>
        <taxon>Bacillota</taxon>
        <taxon>Bacilli</taxon>
        <taxon>Bacillales</taxon>
        <taxon>Paenibacillaceae</taxon>
        <taxon>Brevibacillus</taxon>
    </lineage>
</organism>
<keyword evidence="6" id="KW-0479">Metal-binding</keyword>
<dbReference type="EMBL" id="RHHQ01000008">
    <property type="protein sequence ID" value="RNB89453.1"/>
    <property type="molecule type" value="Genomic_DNA"/>
</dbReference>
<keyword evidence="8" id="KW-0408">Iron</keyword>
<dbReference type="Proteomes" id="UP000271031">
    <property type="component" value="Unassembled WGS sequence"/>
</dbReference>
<feature type="domain" description="FAD/NAD(P)-binding" evidence="11">
    <location>
        <begin position="387"/>
        <end position="618"/>
    </location>
</feature>
<evidence type="ECO:0000256" key="1">
    <source>
        <dbReference type="ARBA" id="ARBA00001917"/>
    </source>
</evidence>
<evidence type="ECO:0000256" key="2">
    <source>
        <dbReference type="ARBA" id="ARBA00001966"/>
    </source>
</evidence>
<dbReference type="PANTHER" id="PTHR42917">
    <property type="entry name" value="2,4-DIENOYL-COA REDUCTASE"/>
    <property type="match status" value="1"/>
</dbReference>
<name>A0A3M8DMZ8_9BACL</name>
<dbReference type="InterPro" id="IPR001155">
    <property type="entry name" value="OxRdtase_FMN_N"/>
</dbReference>
<sequence length="650" mass="72048">MSDFKYLFSPKQIGSTWVKNRIVSTGHMTNFVKDGLPTEELIFYHRERAKGGVGLITLEANAVHPTAFFTSHTIKAFQDGIIPHYEKLAETVHPHGTKMFVQLFHPGREVYPSGGSLAVSCSAVPTDRFRLIPKELEREEIIDIIKGYAETAERVQKGGLDGVEIVASHGYLISQFWSPRTNLRKDEYGGSFENRLRFLQEIIYRIREKVGSSFTVGLRASVDDFEKKGATFEEVLDNLKYLDQQVGGLDFFNLTGGSSATLMSSSFIAAPSPYPPGHFVAYAAKVKEAVSITVMANGRINDPVMAEKVLASGAVDMVGMTRALIVDPHMPNKAMQEELDRIRYCIGCNQACIGHFQQDLPISCIQNPITGREREYAAMRKTNHVKKIVIVGGGPAGMKAAVVAAERGHKVTLLEKTDELGGQVKLARSIPTREEFGELVSNLRRELTQFRVDIRMNTTADKELILSMNPDEVILATGATPYFPDIEGIELPHVLTAWDVLNRKKAVGQNVVVADWKGDMPGVGTALYLAESGRDVELFTSCYGVGYSLQQYVRDAMLARLHGKHVKMVPHYQLHKIEPSSVTFENIYTGQLVTKADIDHVILATGHIQNTDLYDQLKNHFPNLHRIGDCLSARTAEDAILEGFTLAANL</sequence>
<gene>
    <name evidence="12" type="ORF">EDM56_09640</name>
</gene>